<reference evidence="1" key="2">
    <citation type="submission" date="2020-11" db="EMBL/GenBank/DDBJ databases">
        <authorList>
            <person name="McCartney M.A."/>
            <person name="Auch B."/>
            <person name="Kono T."/>
            <person name="Mallez S."/>
            <person name="Becker A."/>
            <person name="Gohl D.M."/>
            <person name="Silverstein K.A.T."/>
            <person name="Koren S."/>
            <person name="Bechman K.B."/>
            <person name="Herman A."/>
            <person name="Abrahante J.E."/>
            <person name="Garbe J."/>
        </authorList>
    </citation>
    <scope>NUCLEOTIDE SEQUENCE</scope>
    <source>
        <strain evidence="1">Duluth1</strain>
        <tissue evidence="1">Whole animal</tissue>
    </source>
</reference>
<evidence type="ECO:0000313" key="1">
    <source>
        <dbReference type="EMBL" id="KAH3711694.1"/>
    </source>
</evidence>
<accession>A0A9D4BW66</accession>
<comment type="caution">
    <text evidence="1">The sequence shown here is derived from an EMBL/GenBank/DDBJ whole genome shotgun (WGS) entry which is preliminary data.</text>
</comment>
<keyword evidence="2" id="KW-1185">Reference proteome</keyword>
<dbReference type="EMBL" id="JAIWYP010000014">
    <property type="protein sequence ID" value="KAH3711694.1"/>
    <property type="molecule type" value="Genomic_DNA"/>
</dbReference>
<dbReference type="AlphaFoldDB" id="A0A9D4BW66"/>
<name>A0A9D4BW66_DREPO</name>
<evidence type="ECO:0000313" key="2">
    <source>
        <dbReference type="Proteomes" id="UP000828390"/>
    </source>
</evidence>
<gene>
    <name evidence="1" type="ORF">DPMN_071366</name>
</gene>
<organism evidence="1 2">
    <name type="scientific">Dreissena polymorpha</name>
    <name type="common">Zebra mussel</name>
    <name type="synonym">Mytilus polymorpha</name>
    <dbReference type="NCBI Taxonomy" id="45954"/>
    <lineage>
        <taxon>Eukaryota</taxon>
        <taxon>Metazoa</taxon>
        <taxon>Spiralia</taxon>
        <taxon>Lophotrochozoa</taxon>
        <taxon>Mollusca</taxon>
        <taxon>Bivalvia</taxon>
        <taxon>Autobranchia</taxon>
        <taxon>Heteroconchia</taxon>
        <taxon>Euheterodonta</taxon>
        <taxon>Imparidentia</taxon>
        <taxon>Neoheterodontei</taxon>
        <taxon>Myida</taxon>
        <taxon>Dreissenoidea</taxon>
        <taxon>Dreissenidae</taxon>
        <taxon>Dreissena</taxon>
    </lineage>
</organism>
<proteinExistence type="predicted"/>
<protein>
    <submittedName>
        <fullName evidence="1">Uncharacterized protein</fullName>
    </submittedName>
</protein>
<reference evidence="1" key="1">
    <citation type="journal article" date="2019" name="bioRxiv">
        <title>The Genome of the Zebra Mussel, Dreissena polymorpha: A Resource for Invasive Species Research.</title>
        <authorList>
            <person name="McCartney M.A."/>
            <person name="Auch B."/>
            <person name="Kono T."/>
            <person name="Mallez S."/>
            <person name="Zhang Y."/>
            <person name="Obille A."/>
            <person name="Becker A."/>
            <person name="Abrahante J.E."/>
            <person name="Garbe J."/>
            <person name="Badalamenti J.P."/>
            <person name="Herman A."/>
            <person name="Mangelson H."/>
            <person name="Liachko I."/>
            <person name="Sullivan S."/>
            <person name="Sone E.D."/>
            <person name="Koren S."/>
            <person name="Silverstein K.A.T."/>
            <person name="Beckman K.B."/>
            <person name="Gohl D.M."/>
        </authorList>
    </citation>
    <scope>NUCLEOTIDE SEQUENCE</scope>
    <source>
        <strain evidence="1">Duluth1</strain>
        <tissue evidence="1">Whole animal</tissue>
    </source>
</reference>
<dbReference type="Proteomes" id="UP000828390">
    <property type="component" value="Unassembled WGS sequence"/>
</dbReference>
<sequence length="50" mass="5774">MRSSPYKLFVNWDKGSNSTWAPIHHGQPLKVTYTGLKYGPLSLSLLWIQR</sequence>